<evidence type="ECO:0000256" key="1">
    <source>
        <dbReference type="SAM" id="Phobius"/>
    </source>
</evidence>
<dbReference type="PANTHER" id="PTHR36443:SF1">
    <property type="entry name" value="BSR5223 PROTEIN"/>
    <property type="match status" value="1"/>
</dbReference>
<evidence type="ECO:0000313" key="2">
    <source>
        <dbReference type="EMBL" id="SUZ51790.1"/>
    </source>
</evidence>
<gene>
    <name evidence="2" type="ORF">METZ01_LOCUS4644</name>
</gene>
<dbReference type="AlphaFoldDB" id="A0A381NAZ5"/>
<protein>
    <recommendedName>
        <fullName evidence="3">DUF2905 domain-containing protein</fullName>
    </recommendedName>
</protein>
<feature type="transmembrane region" description="Helical" evidence="1">
    <location>
        <begin position="39"/>
        <end position="62"/>
    </location>
</feature>
<organism evidence="2">
    <name type="scientific">marine metagenome</name>
    <dbReference type="NCBI Taxonomy" id="408172"/>
    <lineage>
        <taxon>unclassified sequences</taxon>
        <taxon>metagenomes</taxon>
        <taxon>ecological metagenomes</taxon>
    </lineage>
</organism>
<dbReference type="EMBL" id="UINC01000239">
    <property type="protein sequence ID" value="SUZ51790.1"/>
    <property type="molecule type" value="Genomic_DNA"/>
</dbReference>
<keyword evidence="1" id="KW-0472">Membrane</keyword>
<dbReference type="Pfam" id="PF11146">
    <property type="entry name" value="DUF2905"/>
    <property type="match status" value="1"/>
</dbReference>
<keyword evidence="1" id="KW-1133">Transmembrane helix</keyword>
<dbReference type="InterPro" id="IPR021320">
    <property type="entry name" value="DUF2905"/>
</dbReference>
<keyword evidence="1" id="KW-0812">Transmembrane</keyword>
<evidence type="ECO:0008006" key="3">
    <source>
        <dbReference type="Google" id="ProtNLM"/>
    </source>
</evidence>
<name>A0A381NAZ5_9ZZZZ</name>
<sequence>MGKGLVVVGLAVAALGALLMAGLPLGRLPGDLVFRRGGATIYVPLGTCLLVSVGISLLSLWWRR</sequence>
<accession>A0A381NAZ5</accession>
<reference evidence="2" key="1">
    <citation type="submission" date="2018-05" db="EMBL/GenBank/DDBJ databases">
        <authorList>
            <person name="Lanie J.A."/>
            <person name="Ng W.-L."/>
            <person name="Kazmierczak K.M."/>
            <person name="Andrzejewski T.M."/>
            <person name="Davidsen T.M."/>
            <person name="Wayne K.J."/>
            <person name="Tettelin H."/>
            <person name="Glass J.I."/>
            <person name="Rusch D."/>
            <person name="Podicherti R."/>
            <person name="Tsui H.-C.T."/>
            <person name="Winkler M.E."/>
        </authorList>
    </citation>
    <scope>NUCLEOTIDE SEQUENCE</scope>
</reference>
<proteinExistence type="predicted"/>
<dbReference type="PANTHER" id="PTHR36443">
    <property type="entry name" value="BSR5223 PROTEIN"/>
    <property type="match status" value="1"/>
</dbReference>